<organism evidence="3">
    <name type="scientific">Darwinula stevensoni</name>
    <dbReference type="NCBI Taxonomy" id="69355"/>
    <lineage>
        <taxon>Eukaryota</taxon>
        <taxon>Metazoa</taxon>
        <taxon>Ecdysozoa</taxon>
        <taxon>Arthropoda</taxon>
        <taxon>Crustacea</taxon>
        <taxon>Oligostraca</taxon>
        <taxon>Ostracoda</taxon>
        <taxon>Podocopa</taxon>
        <taxon>Podocopida</taxon>
        <taxon>Darwinulocopina</taxon>
        <taxon>Darwinuloidea</taxon>
        <taxon>Darwinulidae</taxon>
        <taxon>Darwinula</taxon>
    </lineage>
</organism>
<protein>
    <submittedName>
        <fullName evidence="3">Uncharacterized protein</fullName>
    </submittedName>
</protein>
<keyword evidence="2" id="KW-0677">Repeat</keyword>
<name>A0A7R8X634_9CRUS</name>
<dbReference type="PANTHER" id="PTHR24366">
    <property type="entry name" value="IG(IMMUNOGLOBULIN) AND LRR(LEUCINE RICH REPEAT) DOMAINS"/>
    <property type="match status" value="1"/>
</dbReference>
<dbReference type="InterPro" id="IPR001611">
    <property type="entry name" value="Leu-rich_rpt"/>
</dbReference>
<dbReference type="Proteomes" id="UP000677054">
    <property type="component" value="Unassembled WGS sequence"/>
</dbReference>
<evidence type="ECO:0000256" key="2">
    <source>
        <dbReference type="ARBA" id="ARBA00022737"/>
    </source>
</evidence>
<keyword evidence="1" id="KW-0433">Leucine-rich repeat</keyword>
<dbReference type="EMBL" id="LR900163">
    <property type="protein sequence ID" value="CAD7244473.1"/>
    <property type="molecule type" value="Genomic_DNA"/>
</dbReference>
<dbReference type="AlphaFoldDB" id="A0A7R8X634"/>
<dbReference type="Pfam" id="PF00560">
    <property type="entry name" value="LRR_1"/>
    <property type="match status" value="1"/>
</dbReference>
<dbReference type="SUPFAM" id="SSF52058">
    <property type="entry name" value="L domain-like"/>
    <property type="match status" value="1"/>
</dbReference>
<dbReference type="SMART" id="SM00369">
    <property type="entry name" value="LRR_TYP"/>
    <property type="match status" value="2"/>
</dbReference>
<dbReference type="InterPro" id="IPR003591">
    <property type="entry name" value="Leu-rich_rpt_typical-subtyp"/>
</dbReference>
<dbReference type="EMBL" id="CAJPEV010000646">
    <property type="protein sequence ID" value="CAG0887199.1"/>
    <property type="molecule type" value="Genomic_DNA"/>
</dbReference>
<dbReference type="Gene3D" id="3.80.10.10">
    <property type="entry name" value="Ribonuclease Inhibitor"/>
    <property type="match status" value="2"/>
</dbReference>
<reference evidence="3" key="1">
    <citation type="submission" date="2020-11" db="EMBL/GenBank/DDBJ databases">
        <authorList>
            <person name="Tran Van P."/>
        </authorList>
    </citation>
    <scope>NUCLEOTIDE SEQUENCE</scope>
</reference>
<evidence type="ECO:0000256" key="1">
    <source>
        <dbReference type="ARBA" id="ARBA00022614"/>
    </source>
</evidence>
<evidence type="ECO:0000313" key="3">
    <source>
        <dbReference type="EMBL" id="CAD7244473.1"/>
    </source>
</evidence>
<accession>A0A7R8X634</accession>
<gene>
    <name evidence="3" type="ORF">DSTB1V02_LOCUS4369</name>
</gene>
<keyword evidence="4" id="KW-1185">Reference proteome</keyword>
<dbReference type="InterPro" id="IPR032675">
    <property type="entry name" value="LRR_dom_sf"/>
</dbReference>
<dbReference type="OrthoDB" id="6374742at2759"/>
<sequence length="245" mass="26880">MSFFKVSSNMLLTELPEGVFGTVSFERIEIIYVPNLVTVHPSVILQSRDTLQSMMITSGRLGDFPWSILPEMNSLKNVSVEGHSLTSLPVLQSSTLEGLYLQLNSISAVEAGWSMPLLKNLYLDGNPITKLPTGLLEEFANLENFSCMRCSMGPTIHTDSLNFNSNVLEVLDLGYNGITFLEPGAITGLARGPLMFLNNNLITEIAEESFRPMVEVLSMGPGVIILSAAKGNLHECLSYRNTSLF</sequence>
<evidence type="ECO:0000313" key="4">
    <source>
        <dbReference type="Proteomes" id="UP000677054"/>
    </source>
</evidence>
<proteinExistence type="predicted"/>